<keyword evidence="3" id="KW-1185">Reference proteome</keyword>
<comment type="similarity">
    <text evidence="1">Belongs to the LamB/PxpA family.</text>
</comment>
<evidence type="ECO:0000313" key="2">
    <source>
        <dbReference type="EMBL" id="MBP2294465.1"/>
    </source>
</evidence>
<dbReference type="NCBIfam" id="NF003816">
    <property type="entry name" value="PRK05406.1-5"/>
    <property type="match status" value="1"/>
</dbReference>
<dbReference type="InterPro" id="IPR005501">
    <property type="entry name" value="LamB/YcsF/PxpA-like"/>
</dbReference>
<evidence type="ECO:0000313" key="3">
    <source>
        <dbReference type="Proteomes" id="UP000781958"/>
    </source>
</evidence>
<dbReference type="Proteomes" id="UP000781958">
    <property type="component" value="Unassembled WGS sequence"/>
</dbReference>
<dbReference type="Gene3D" id="3.20.20.370">
    <property type="entry name" value="Glycoside hydrolase/deacetylase"/>
    <property type="match status" value="1"/>
</dbReference>
<sequence>MTITVNLNADLGEGYGAYAMGDDESMLGIVASANVACGYHAGDPLVMTRTVKSALAMGVSLGAHPAFPDLQGFGRRQMRLSAAELEAMVAYQIGALMGIAATCGGRVTHVKPHGALSNMAAVDESMSMAIGRAIKGVDPSLIFLAIAGSEMAEAGRRLGLATAEEVFADRAYDDNGNLVSRALPGAMIHDPDVAATNVLRMLEEGVIVSITGKRIPCTAHSVCVHGDEPSAVAMATNLRKTLEAKGVRIATLPEMREGF</sequence>
<keyword evidence="1" id="KW-0547">Nucleotide-binding</keyword>
<dbReference type="HAMAP" id="MF_00691">
    <property type="entry name" value="PxpA"/>
    <property type="match status" value="1"/>
</dbReference>
<dbReference type="Pfam" id="PF03746">
    <property type="entry name" value="LamB_YcsF"/>
    <property type="match status" value="1"/>
</dbReference>
<dbReference type="RefSeq" id="WP_209768661.1">
    <property type="nucleotide sequence ID" value="NZ_JAGINP010000016.1"/>
</dbReference>
<gene>
    <name evidence="1" type="primary">pxpA</name>
    <name evidence="2" type="ORF">J2851_004255</name>
</gene>
<name>A0ABS4SPH5_9PROT</name>
<comment type="subunit">
    <text evidence="1">Forms a complex composed of PxpA, PxpB and PxpC.</text>
</comment>
<dbReference type="PANTHER" id="PTHR30292:SF0">
    <property type="entry name" value="5-OXOPROLINASE SUBUNIT A"/>
    <property type="match status" value="1"/>
</dbReference>
<dbReference type="EC" id="3.5.2.9" evidence="1"/>
<organism evidence="2 3">
    <name type="scientific">Azospirillum rugosum</name>
    <dbReference type="NCBI Taxonomy" id="416170"/>
    <lineage>
        <taxon>Bacteria</taxon>
        <taxon>Pseudomonadati</taxon>
        <taxon>Pseudomonadota</taxon>
        <taxon>Alphaproteobacteria</taxon>
        <taxon>Rhodospirillales</taxon>
        <taxon>Azospirillaceae</taxon>
        <taxon>Azospirillum</taxon>
    </lineage>
</organism>
<reference evidence="2 3" key="1">
    <citation type="submission" date="2021-03" db="EMBL/GenBank/DDBJ databases">
        <title>Genomic Encyclopedia of Type Strains, Phase III (KMG-III): the genomes of soil and plant-associated and newly described type strains.</title>
        <authorList>
            <person name="Whitman W."/>
        </authorList>
    </citation>
    <scope>NUCLEOTIDE SEQUENCE [LARGE SCALE GENOMIC DNA]</scope>
    <source>
        <strain evidence="2 3">IMMIB AFH-6</strain>
    </source>
</reference>
<dbReference type="PANTHER" id="PTHR30292">
    <property type="entry name" value="UNCHARACTERIZED PROTEIN YBGL-RELATED"/>
    <property type="match status" value="1"/>
</dbReference>
<dbReference type="CDD" id="cd10787">
    <property type="entry name" value="LamB_YcsF_like"/>
    <property type="match status" value="1"/>
</dbReference>
<accession>A0ABS4SPH5</accession>
<comment type="catalytic activity">
    <reaction evidence="1">
        <text>5-oxo-L-proline + ATP + 2 H2O = L-glutamate + ADP + phosphate + H(+)</text>
        <dbReference type="Rhea" id="RHEA:10348"/>
        <dbReference type="ChEBI" id="CHEBI:15377"/>
        <dbReference type="ChEBI" id="CHEBI:15378"/>
        <dbReference type="ChEBI" id="CHEBI:29985"/>
        <dbReference type="ChEBI" id="CHEBI:30616"/>
        <dbReference type="ChEBI" id="CHEBI:43474"/>
        <dbReference type="ChEBI" id="CHEBI:58402"/>
        <dbReference type="ChEBI" id="CHEBI:456216"/>
        <dbReference type="EC" id="3.5.2.9"/>
    </reaction>
</comment>
<keyword evidence="1" id="KW-0067">ATP-binding</keyword>
<comment type="caution">
    <text evidence="2">The sequence shown here is derived from an EMBL/GenBank/DDBJ whole genome shotgun (WGS) entry which is preliminary data.</text>
</comment>
<dbReference type="InterPro" id="IPR011330">
    <property type="entry name" value="Glyco_hydro/deAcase_b/a-brl"/>
</dbReference>
<protein>
    <recommendedName>
        <fullName evidence="1">5-oxoprolinase subunit A</fullName>
        <shortName evidence="1">5-OPase subunit A</shortName>
        <ecNumber evidence="1">3.5.2.9</ecNumber>
    </recommendedName>
    <alternativeName>
        <fullName evidence="1">5-oxoprolinase (ATP-hydrolyzing) subunit A</fullName>
    </alternativeName>
</protein>
<comment type="function">
    <text evidence="1">Catalyzes the cleavage of 5-oxoproline to form L-glutamate coupled to the hydrolysis of ATP to ADP and inorganic phosphate.</text>
</comment>
<proteinExistence type="inferred from homology"/>
<dbReference type="EMBL" id="JAGINP010000016">
    <property type="protein sequence ID" value="MBP2294465.1"/>
    <property type="molecule type" value="Genomic_DNA"/>
</dbReference>
<keyword evidence="1" id="KW-0378">Hydrolase</keyword>
<dbReference type="NCBIfam" id="NF003814">
    <property type="entry name" value="PRK05406.1-3"/>
    <property type="match status" value="1"/>
</dbReference>
<evidence type="ECO:0000256" key="1">
    <source>
        <dbReference type="HAMAP-Rule" id="MF_00691"/>
    </source>
</evidence>
<dbReference type="SUPFAM" id="SSF88713">
    <property type="entry name" value="Glycoside hydrolase/deacetylase"/>
    <property type="match status" value="1"/>
</dbReference>